<keyword evidence="2" id="KW-1185">Reference proteome</keyword>
<dbReference type="EMBL" id="WAIE01000004">
    <property type="protein sequence ID" value="KAB1441293.1"/>
    <property type="molecule type" value="Genomic_DNA"/>
</dbReference>
<dbReference type="AlphaFoldDB" id="A0A6N6N0N4"/>
<name>A0A6N6N0N4_9BACT</name>
<dbReference type="RefSeq" id="WP_151151036.1">
    <property type="nucleotide sequence ID" value="NZ_WAIE01000004.1"/>
</dbReference>
<evidence type="ECO:0000313" key="2">
    <source>
        <dbReference type="Proteomes" id="UP000438699"/>
    </source>
</evidence>
<accession>A0A6N6N0N4</accession>
<dbReference type="OrthoDB" id="5430637at2"/>
<reference evidence="1 2" key="1">
    <citation type="journal article" date="2017" name="Int. J. Syst. Evol. Microbiol.">
        <title>Desulfovibrio senegalensis sp. nov., a mesophilic sulfate reducer isolated from marine sediment.</title>
        <authorList>
            <person name="Thioye A."/>
            <person name="Gam Z.B.A."/>
            <person name="Mbengue M."/>
            <person name="Cayol J.L."/>
            <person name="Joseph-Bartoli M."/>
            <person name="Toure-Kane C."/>
            <person name="Labat M."/>
        </authorList>
    </citation>
    <scope>NUCLEOTIDE SEQUENCE [LARGE SCALE GENOMIC DNA]</scope>
    <source>
        <strain evidence="1 2">DSM 101509</strain>
    </source>
</reference>
<comment type="caution">
    <text evidence="1">The sequence shown here is derived from an EMBL/GenBank/DDBJ whole genome shotgun (WGS) entry which is preliminary data.</text>
</comment>
<dbReference type="SUPFAM" id="SSF53756">
    <property type="entry name" value="UDP-Glycosyltransferase/glycogen phosphorylase"/>
    <property type="match status" value="1"/>
</dbReference>
<proteinExistence type="predicted"/>
<gene>
    <name evidence="1" type="ORF">F8A88_10070</name>
</gene>
<protein>
    <recommendedName>
        <fullName evidence="3">Surface carbohydrate biosynthesis protein</fullName>
    </recommendedName>
</protein>
<evidence type="ECO:0000313" key="1">
    <source>
        <dbReference type="EMBL" id="KAB1441293.1"/>
    </source>
</evidence>
<organism evidence="1 2">
    <name type="scientific">Pseudodesulfovibrio senegalensis</name>
    <dbReference type="NCBI Taxonomy" id="1721087"/>
    <lineage>
        <taxon>Bacteria</taxon>
        <taxon>Pseudomonadati</taxon>
        <taxon>Thermodesulfobacteriota</taxon>
        <taxon>Desulfovibrionia</taxon>
        <taxon>Desulfovibrionales</taxon>
        <taxon>Desulfovibrionaceae</taxon>
    </lineage>
</organism>
<dbReference type="InterPro" id="IPR030906">
    <property type="entry name" value="Surf_polysacc"/>
</dbReference>
<dbReference type="NCBIfam" id="TIGR04396">
    <property type="entry name" value="surf_polysacc"/>
    <property type="match status" value="1"/>
</dbReference>
<sequence length="450" mass="51339">MSKAFGRPRKWLYLPMEIKVREFESKVLVAAEAAERGYNVVLGVKNRVLRWAHDGPAGIYFYKDGSEIMLPDFRSLREQGHRIVVHDEEGLVVFSPEIFMSQRVPAELDAVLDIFFAWGDWQARMLRTGVTPAKVVPTGHPRFDILRKDLRGVFDGHARALREQYGRMILVNTNFGAWNHQLGPEGYIDLFRSHNMFKSKADEDFRYRYQAHVKVLFESYVQAVKRLCAEFPDHTVIVRPHPVENYEVWEDLMRDTPRAVVCDRGTVARWIHAADAVVHTNCTTAIEATAMDTPVFAYLPVSDPEFDSELPNAFSMQVFDEDSLVAGLRETLAVPKDSFVLPDNLRELMNEYLTGMDGDWAATRIMDACDGLDVPELSHRVSCFAGLANRFRIWQQRRAFTDKGGQKFPSTFVEEVQQVIGEFATVSGRFEGVRAEALHRNLFLVSSDQA</sequence>
<evidence type="ECO:0008006" key="3">
    <source>
        <dbReference type="Google" id="ProtNLM"/>
    </source>
</evidence>
<dbReference type="Proteomes" id="UP000438699">
    <property type="component" value="Unassembled WGS sequence"/>
</dbReference>